<dbReference type="SUPFAM" id="SSF51735">
    <property type="entry name" value="NAD(P)-binding Rossmann-fold domains"/>
    <property type="match status" value="1"/>
</dbReference>
<dbReference type="STRING" id="196109.A0A136J441"/>
<dbReference type="Gene3D" id="3.40.50.720">
    <property type="entry name" value="NAD(P)-binding Rossmann-like Domain"/>
    <property type="match status" value="1"/>
</dbReference>
<evidence type="ECO:0000256" key="1">
    <source>
        <dbReference type="ARBA" id="ARBA00008903"/>
    </source>
</evidence>
<comment type="similarity">
    <text evidence="1">Belongs to the ornithine cyclodeaminase/mu-crystallin family.</text>
</comment>
<dbReference type="Pfam" id="PF01488">
    <property type="entry name" value="Shikimate_DH"/>
    <property type="match status" value="1"/>
</dbReference>
<dbReference type="Proteomes" id="UP000070501">
    <property type="component" value="Unassembled WGS sequence"/>
</dbReference>
<dbReference type="PANTHER" id="PTHR13812:SF19">
    <property type="entry name" value="KETIMINE REDUCTASE MU-CRYSTALLIN"/>
    <property type="match status" value="1"/>
</dbReference>
<accession>A0A136J441</accession>
<evidence type="ECO:0000256" key="2">
    <source>
        <dbReference type="SAM" id="MobiDB-lite"/>
    </source>
</evidence>
<keyword evidence="5" id="KW-1185">Reference proteome</keyword>
<feature type="region of interest" description="Disordered" evidence="2">
    <location>
        <begin position="81"/>
        <end position="104"/>
    </location>
</feature>
<dbReference type="AlphaFoldDB" id="A0A136J441"/>
<name>A0A136J441_9PEZI</name>
<feature type="domain" description="Quinate/shikimate 5-dehydrogenase/glutamyl-tRNA reductase" evidence="3">
    <location>
        <begin position="153"/>
        <end position="249"/>
    </location>
</feature>
<proteinExistence type="inferred from homology"/>
<organism evidence="4 5">
    <name type="scientific">Microdochium bolleyi</name>
    <dbReference type="NCBI Taxonomy" id="196109"/>
    <lineage>
        <taxon>Eukaryota</taxon>
        <taxon>Fungi</taxon>
        <taxon>Dikarya</taxon>
        <taxon>Ascomycota</taxon>
        <taxon>Pezizomycotina</taxon>
        <taxon>Sordariomycetes</taxon>
        <taxon>Xylariomycetidae</taxon>
        <taxon>Xylariales</taxon>
        <taxon>Microdochiaceae</taxon>
        <taxon>Microdochium</taxon>
    </lineage>
</organism>
<evidence type="ECO:0000313" key="4">
    <source>
        <dbReference type="EMBL" id="KXJ91859.1"/>
    </source>
</evidence>
<dbReference type="PANTHER" id="PTHR13812">
    <property type="entry name" value="KETIMINE REDUCTASE MU-CRYSTALLIN"/>
    <property type="match status" value="1"/>
</dbReference>
<evidence type="ECO:0000313" key="5">
    <source>
        <dbReference type="Proteomes" id="UP000070501"/>
    </source>
</evidence>
<dbReference type="Gene3D" id="3.30.1780.10">
    <property type="entry name" value="ornithine cyclodeaminase, domain 1"/>
    <property type="match status" value="1"/>
</dbReference>
<gene>
    <name evidence="4" type="ORF">Micbo1qcDRAFT_223957</name>
</gene>
<evidence type="ECO:0000259" key="3">
    <source>
        <dbReference type="Pfam" id="PF01488"/>
    </source>
</evidence>
<dbReference type="FunCoup" id="A0A136J441">
    <property type="interactions" value="10"/>
</dbReference>
<dbReference type="GO" id="GO:0005737">
    <property type="term" value="C:cytoplasm"/>
    <property type="evidence" value="ECO:0007669"/>
    <property type="project" value="TreeGrafter"/>
</dbReference>
<sequence>MAPLTILTDSDVQAILHGITPAEAEHLATALEDAFIQYSCHGDAQYQPHRSVISRETTGATSIFMPATTAQNIGVKIVGVGGQPRETPTTTDSSATDGGGGGVGGGKPVAGLKSVLTLCDSAGQPVGVLNAAELTGFRTALGSMLLYRLRQMTEKVVVFGAGKQAEWHIRLAVLLRGKDIREVTIVNRNKERTRQLLDKLSKSWPSHIELGAFSEDGGSGLEQLIVDADVLFFTTPSKTPLFPASYLLSDKARQKARYLGAIGSYTLEMGEIDPALISAVGEQGASAPFSSQVWQGHIVVDSREACLHEAGEFVKSELKPEKWLDVGQVTDMLRQGRQDKEMKEWLESGFVIYKSVGVGIMDIAIGNQLLELARTKNVGTSIGNF</sequence>
<reference evidence="5" key="1">
    <citation type="submission" date="2016-02" db="EMBL/GenBank/DDBJ databases">
        <title>Draft genome sequence of Microdochium bolleyi, a fungal endophyte of beachgrass.</title>
        <authorList>
            <consortium name="DOE Joint Genome Institute"/>
            <person name="David A.S."/>
            <person name="May G."/>
            <person name="Haridas S."/>
            <person name="Lim J."/>
            <person name="Wang M."/>
            <person name="Labutti K."/>
            <person name="Lipzen A."/>
            <person name="Barry K."/>
            <person name="Grigoriev I.V."/>
        </authorList>
    </citation>
    <scope>NUCLEOTIDE SEQUENCE [LARGE SCALE GENOMIC DNA]</scope>
    <source>
        <strain evidence="5">J235TASD1</strain>
    </source>
</reference>
<dbReference type="InterPro" id="IPR003462">
    <property type="entry name" value="ODC_Mu_crystall"/>
</dbReference>
<dbReference type="InterPro" id="IPR023401">
    <property type="entry name" value="ODC_N"/>
</dbReference>
<feature type="compositionally biased region" description="Low complexity" evidence="2">
    <location>
        <begin position="87"/>
        <end position="96"/>
    </location>
</feature>
<dbReference type="EMBL" id="KQ964249">
    <property type="protein sequence ID" value="KXJ91859.1"/>
    <property type="molecule type" value="Genomic_DNA"/>
</dbReference>
<dbReference type="InterPro" id="IPR036291">
    <property type="entry name" value="NAD(P)-bd_dom_sf"/>
</dbReference>
<dbReference type="InterPro" id="IPR006151">
    <property type="entry name" value="Shikm_DH/Glu-tRNA_Rdtase"/>
</dbReference>
<dbReference type="InParanoid" id="A0A136J441"/>
<protein>
    <recommendedName>
        <fullName evidence="3">Quinate/shikimate 5-dehydrogenase/glutamyl-tRNA reductase domain-containing protein</fullName>
    </recommendedName>
</protein>
<dbReference type="OrthoDB" id="41492at2759"/>